<dbReference type="AlphaFoldDB" id="A0A081K893"/>
<gene>
    <name evidence="1" type="ORF">GV64_06175</name>
</gene>
<dbReference type="eggNOG" id="ENOG5033TZ3">
    <property type="taxonomic scope" value="Bacteria"/>
</dbReference>
<protein>
    <submittedName>
        <fullName evidence="1">Uncharacterized protein</fullName>
    </submittedName>
</protein>
<reference evidence="1 2" key="1">
    <citation type="submission" date="2014-06" db="EMBL/GenBank/DDBJ databases">
        <title>Whole Genome Sequences of Three Symbiotic Endozoicomonas Bacteria.</title>
        <authorList>
            <person name="Neave M.J."/>
            <person name="Apprill A."/>
            <person name="Voolstra C.R."/>
        </authorList>
    </citation>
    <scope>NUCLEOTIDE SEQUENCE [LARGE SCALE GENOMIC DNA]</scope>
    <source>
        <strain evidence="1 2">DSM 22380</strain>
    </source>
</reference>
<name>A0A081K893_9GAMM</name>
<dbReference type="RefSeq" id="WP_020581067.1">
    <property type="nucleotide sequence ID" value="NZ_JOJP01000001.1"/>
</dbReference>
<organism evidence="1 2">
    <name type="scientific">Endozoicomonas elysicola</name>
    <dbReference type="NCBI Taxonomy" id="305900"/>
    <lineage>
        <taxon>Bacteria</taxon>
        <taxon>Pseudomonadati</taxon>
        <taxon>Pseudomonadota</taxon>
        <taxon>Gammaproteobacteria</taxon>
        <taxon>Oceanospirillales</taxon>
        <taxon>Endozoicomonadaceae</taxon>
        <taxon>Endozoicomonas</taxon>
    </lineage>
</organism>
<sequence>MLMLMRCLIVMVGVLLTEEISASQHIKPLDSGYITRTFNQLIRESHPNWWGNFNLDPMIKPGAIGVIDIGSGVFQPSGEYLSDFETIISPLSEVMKLSSEHVREPRLVVGGKGRLAQMGDAQVQLKWELSKRGAMTSRWVLVEKQSIKDPGKVLRGHLDLLKSIASYESMYDPGNGISQGFGVITSVIMAQAGMNVVALSDGSNWSVSGQASYLQNMLTQVGGEALYSKAEYEGNVLSFLWPGQGNQFSSILVPVAYTFASLDGDKVMLHWIRPIGSFRMIFNNHGDHYVGISLSYTTPIGSQHVDIGLLPFLKQEIDNIPLDATNLTMTLNYLRIMKTVQTHRWQTPLGSWPTGDRHIDIKGSWPMYPSFSIKEEGYSSQ</sequence>
<dbReference type="Proteomes" id="UP000027997">
    <property type="component" value="Unassembled WGS sequence"/>
</dbReference>
<evidence type="ECO:0000313" key="1">
    <source>
        <dbReference type="EMBL" id="KEI70369.1"/>
    </source>
</evidence>
<dbReference type="EMBL" id="JOJP01000001">
    <property type="protein sequence ID" value="KEI70369.1"/>
    <property type="molecule type" value="Genomic_DNA"/>
</dbReference>
<evidence type="ECO:0000313" key="2">
    <source>
        <dbReference type="Proteomes" id="UP000027997"/>
    </source>
</evidence>
<proteinExistence type="predicted"/>
<accession>A0A081K893</accession>
<comment type="caution">
    <text evidence="1">The sequence shown here is derived from an EMBL/GenBank/DDBJ whole genome shotgun (WGS) entry which is preliminary data.</text>
</comment>
<keyword evidence="2" id="KW-1185">Reference proteome</keyword>